<feature type="region of interest" description="Disordered" evidence="1">
    <location>
        <begin position="1"/>
        <end position="27"/>
    </location>
</feature>
<sequence length="308" mass="33058">MAEEPLGRQETAQPRTATTGTPKVRSGWTSCAVDAPMEFSVPPPEALTAPRLGIDFAAATAVHCQLETKKRADGREDLVLTEGRATDLTALLAALRLPDLTPTPDLCTLEMPWVPNLLLLDRQNRWVRPGLPVTGCGKPRAEVSNAVRGLRLTTVSEKVVRQLKSAGAAASGCQQDWSDVIAAETRDPTAPPRSGRVSIPSPAPLRVCVFRVPAQEQQTAQPTGTFEYGSVLPRQRRAAIERAFAALLPATRCSAVAERFAVLQAADVTGGDVVYVELDRCRRVLTTPVYGPPTLAQANDALIALLEK</sequence>
<keyword evidence="3" id="KW-1185">Reference proteome</keyword>
<dbReference type="Proteomes" id="UP001596226">
    <property type="component" value="Unassembled WGS sequence"/>
</dbReference>
<dbReference type="EMBL" id="JBHSQS010000006">
    <property type="protein sequence ID" value="MFC5924217.1"/>
    <property type="molecule type" value="Genomic_DNA"/>
</dbReference>
<organism evidence="2 3">
    <name type="scientific">Micromonospora vulcania</name>
    <dbReference type="NCBI Taxonomy" id="1441873"/>
    <lineage>
        <taxon>Bacteria</taxon>
        <taxon>Bacillati</taxon>
        <taxon>Actinomycetota</taxon>
        <taxon>Actinomycetes</taxon>
        <taxon>Micromonosporales</taxon>
        <taxon>Micromonosporaceae</taxon>
        <taxon>Micromonospora</taxon>
    </lineage>
</organism>
<evidence type="ECO:0000313" key="2">
    <source>
        <dbReference type="EMBL" id="MFC5924217.1"/>
    </source>
</evidence>
<accession>A0ABW1H6H6</accession>
<gene>
    <name evidence="2" type="ORF">ACFQGL_12765</name>
</gene>
<evidence type="ECO:0000313" key="3">
    <source>
        <dbReference type="Proteomes" id="UP001596226"/>
    </source>
</evidence>
<proteinExistence type="predicted"/>
<evidence type="ECO:0000256" key="1">
    <source>
        <dbReference type="SAM" id="MobiDB-lite"/>
    </source>
</evidence>
<comment type="caution">
    <text evidence="2">The sequence shown here is derived from an EMBL/GenBank/DDBJ whole genome shotgun (WGS) entry which is preliminary data.</text>
</comment>
<name>A0ABW1H6H6_9ACTN</name>
<reference evidence="3" key="1">
    <citation type="journal article" date="2019" name="Int. J. Syst. Evol. Microbiol.">
        <title>The Global Catalogue of Microorganisms (GCM) 10K type strain sequencing project: providing services to taxonomists for standard genome sequencing and annotation.</title>
        <authorList>
            <consortium name="The Broad Institute Genomics Platform"/>
            <consortium name="The Broad Institute Genome Sequencing Center for Infectious Disease"/>
            <person name="Wu L."/>
            <person name="Ma J."/>
        </authorList>
    </citation>
    <scope>NUCLEOTIDE SEQUENCE [LARGE SCALE GENOMIC DNA]</scope>
    <source>
        <strain evidence="3">CGMCC 4.7144</strain>
    </source>
</reference>
<feature type="compositionally biased region" description="Polar residues" evidence="1">
    <location>
        <begin position="10"/>
        <end position="21"/>
    </location>
</feature>
<protein>
    <submittedName>
        <fullName evidence="2">Uncharacterized protein</fullName>
    </submittedName>
</protein>